<evidence type="ECO:0000256" key="2">
    <source>
        <dbReference type="SAM" id="SignalP"/>
    </source>
</evidence>
<sequence length="87" mass="9696">MVGIMAALVAGLRSFVSAVGTFECARAFTARLYQPLYGRRDNNSQRCAEQAKDLRCDIGRSQQHDDSGTRQYESRLPRAVRGELSKS</sequence>
<keyword evidence="2" id="KW-0732">Signal</keyword>
<dbReference type="EMBL" id="BAAAOF010000004">
    <property type="protein sequence ID" value="GAA1927955.1"/>
    <property type="molecule type" value="Genomic_DNA"/>
</dbReference>
<feature type="signal peptide" evidence="2">
    <location>
        <begin position="1"/>
        <end position="18"/>
    </location>
</feature>
<reference evidence="4" key="1">
    <citation type="journal article" date="2019" name="Int. J. Syst. Evol. Microbiol.">
        <title>The Global Catalogue of Microorganisms (GCM) 10K type strain sequencing project: providing services to taxonomists for standard genome sequencing and annotation.</title>
        <authorList>
            <consortium name="The Broad Institute Genomics Platform"/>
            <consortium name="The Broad Institute Genome Sequencing Center for Infectious Disease"/>
            <person name="Wu L."/>
            <person name="Ma J."/>
        </authorList>
    </citation>
    <scope>NUCLEOTIDE SEQUENCE [LARGE SCALE GENOMIC DNA]</scope>
    <source>
        <strain evidence="4">JCM 14900</strain>
    </source>
</reference>
<evidence type="ECO:0000256" key="1">
    <source>
        <dbReference type="SAM" id="MobiDB-lite"/>
    </source>
</evidence>
<proteinExistence type="predicted"/>
<comment type="caution">
    <text evidence="3">The sequence shown here is derived from an EMBL/GenBank/DDBJ whole genome shotgun (WGS) entry which is preliminary data.</text>
</comment>
<gene>
    <name evidence="3" type="ORF">GCM10009775_19960</name>
</gene>
<organism evidence="3 4">
    <name type="scientific">Microbacterium aoyamense</name>
    <dbReference type="NCBI Taxonomy" id="344166"/>
    <lineage>
        <taxon>Bacteria</taxon>
        <taxon>Bacillati</taxon>
        <taxon>Actinomycetota</taxon>
        <taxon>Actinomycetes</taxon>
        <taxon>Micrococcales</taxon>
        <taxon>Microbacteriaceae</taxon>
        <taxon>Microbacterium</taxon>
    </lineage>
</organism>
<dbReference type="Proteomes" id="UP001501343">
    <property type="component" value="Unassembled WGS sequence"/>
</dbReference>
<feature type="chain" id="PRO_5046376825" description="Secreted protein" evidence="2">
    <location>
        <begin position="19"/>
        <end position="87"/>
    </location>
</feature>
<evidence type="ECO:0008006" key="5">
    <source>
        <dbReference type="Google" id="ProtNLM"/>
    </source>
</evidence>
<name>A0ABP5B0H2_9MICO</name>
<keyword evidence="4" id="KW-1185">Reference proteome</keyword>
<feature type="region of interest" description="Disordered" evidence="1">
    <location>
        <begin position="58"/>
        <end position="87"/>
    </location>
</feature>
<protein>
    <recommendedName>
        <fullName evidence="5">Secreted protein</fullName>
    </recommendedName>
</protein>
<evidence type="ECO:0000313" key="4">
    <source>
        <dbReference type="Proteomes" id="UP001501343"/>
    </source>
</evidence>
<evidence type="ECO:0000313" key="3">
    <source>
        <dbReference type="EMBL" id="GAA1927955.1"/>
    </source>
</evidence>
<accession>A0ABP5B0H2</accession>